<dbReference type="Gene3D" id="3.90.1580.10">
    <property type="entry name" value="paralog of FGE (formylglycine-generating enzyme)"/>
    <property type="match status" value="1"/>
</dbReference>
<accession>A0A150F5I2</accession>
<dbReference type="AlphaFoldDB" id="A0A150F5I2"/>
<dbReference type="InterPro" id="IPR016187">
    <property type="entry name" value="CTDL_fold"/>
</dbReference>
<dbReference type="InterPro" id="IPR042095">
    <property type="entry name" value="SUMF_sf"/>
</dbReference>
<dbReference type="SUPFAM" id="SSF56436">
    <property type="entry name" value="C-type lectin-like"/>
    <property type="match status" value="1"/>
</dbReference>
<evidence type="ECO:0000313" key="3">
    <source>
        <dbReference type="Proteomes" id="UP000075430"/>
    </source>
</evidence>
<dbReference type="STRING" id="1793963.AXI58_19850"/>
<evidence type="ECO:0000259" key="1">
    <source>
        <dbReference type="Pfam" id="PF03781"/>
    </source>
</evidence>
<gene>
    <name evidence="2" type="ORF">AXI58_19850</name>
</gene>
<dbReference type="EMBL" id="LSBA01000030">
    <property type="protein sequence ID" value="KXZ16564.1"/>
    <property type="molecule type" value="Genomic_DNA"/>
</dbReference>
<dbReference type="Pfam" id="PF03781">
    <property type="entry name" value="FGE-sulfatase"/>
    <property type="match status" value="1"/>
</dbReference>
<keyword evidence="3" id="KW-1185">Reference proteome</keyword>
<reference evidence="3" key="1">
    <citation type="submission" date="2016-02" db="EMBL/GenBank/DDBJ databases">
        <authorList>
            <person name="Dunlap C."/>
        </authorList>
    </citation>
    <scope>NUCLEOTIDE SEQUENCE [LARGE SCALE GENOMIC DNA]</scope>
    <source>
        <strain evidence="3">NRRL B-41092</strain>
    </source>
</reference>
<protein>
    <recommendedName>
        <fullName evidence="1">Sulfatase-modifying factor enzyme-like domain-containing protein</fullName>
    </recommendedName>
</protein>
<evidence type="ECO:0000313" key="2">
    <source>
        <dbReference type="EMBL" id="KXZ16564.1"/>
    </source>
</evidence>
<organism evidence="2 3">
    <name type="scientific">Bacillus nakamurai</name>
    <dbReference type="NCBI Taxonomy" id="1793963"/>
    <lineage>
        <taxon>Bacteria</taxon>
        <taxon>Bacillati</taxon>
        <taxon>Bacillota</taxon>
        <taxon>Bacilli</taxon>
        <taxon>Bacillales</taxon>
        <taxon>Bacillaceae</taxon>
        <taxon>Bacillus</taxon>
    </lineage>
</organism>
<name>A0A150F5I2_9BACI</name>
<dbReference type="InterPro" id="IPR005532">
    <property type="entry name" value="SUMF_dom"/>
</dbReference>
<dbReference type="Proteomes" id="UP000075430">
    <property type="component" value="Unassembled WGS sequence"/>
</dbReference>
<proteinExistence type="predicted"/>
<feature type="domain" description="Sulfatase-modifying factor enzyme-like" evidence="1">
    <location>
        <begin position="171"/>
        <end position="251"/>
    </location>
</feature>
<sequence>MIKEKARRDLVHQICLGCMNTDVSSEEILEIQNIFNNISSFLTEEELDEILSGVIESDNAQLKIKIMEQLPQLKSTIEWLPQFLLLLIHDPDESVSITAMNIIQQLDIRGFEDSLLLEIEKIIGGRKNLIENAPIYNKRELTALLLGEKLYCFKKPNSRAITEEVEIGLSNMILIPEGKFIKGITEIVKNPIINTLEIAYPSNEMFLKEYYMDKYPVTNKEYDQFCEAIEENGHVWCHPDEDCNKSHRRATFYNEKADLIIQLPE</sequence>
<comment type="caution">
    <text evidence="2">The sequence shown here is derived from an EMBL/GenBank/DDBJ whole genome shotgun (WGS) entry which is preliminary data.</text>
</comment>